<name>A0ABY4F951_9BACT</name>
<feature type="region of interest" description="Disordered" evidence="1">
    <location>
        <begin position="1"/>
        <end position="23"/>
    </location>
</feature>
<evidence type="ECO:0008006" key="4">
    <source>
        <dbReference type="Google" id="ProtNLM"/>
    </source>
</evidence>
<organism evidence="2 3">
    <name type="scientific">Hymenobacter cellulosivorans</name>
    <dbReference type="NCBI Taxonomy" id="2932249"/>
    <lineage>
        <taxon>Bacteria</taxon>
        <taxon>Pseudomonadati</taxon>
        <taxon>Bacteroidota</taxon>
        <taxon>Cytophagia</taxon>
        <taxon>Cytophagales</taxon>
        <taxon>Hymenobacteraceae</taxon>
        <taxon>Hymenobacter</taxon>
    </lineage>
</organism>
<dbReference type="RefSeq" id="WP_244718107.1">
    <property type="nucleotide sequence ID" value="NZ_CP095049.1"/>
</dbReference>
<gene>
    <name evidence="2" type="ORF">MUN80_00205</name>
</gene>
<evidence type="ECO:0000256" key="1">
    <source>
        <dbReference type="SAM" id="MobiDB-lite"/>
    </source>
</evidence>
<evidence type="ECO:0000313" key="2">
    <source>
        <dbReference type="EMBL" id="UOQ53199.1"/>
    </source>
</evidence>
<sequence>MVAAAGAESPAPPTDSVQQEKDLPHRVKPAYRLSIGGLYAPELSTVGWTKTTSPGSNLGVLVEYRFTDRLRLNVAAIRSVKRYVARGSDYTVPAGTWDGNYTIDHVGAVCRIIDLPINLRYDVVYRENSSVFVSAGLTSLLMRDEQYAYDYEYYGKYYTRNWNVANGSNHWLSVVNLSAGYERDFGQRWSGQAEPFVKVPLGGVGFGKVKLSSAGVFFSLKYHLLPTR</sequence>
<protein>
    <recommendedName>
        <fullName evidence="4">Outer membrane protein beta-barrel domain-containing protein</fullName>
    </recommendedName>
</protein>
<dbReference type="Proteomes" id="UP000831785">
    <property type="component" value="Chromosome"/>
</dbReference>
<reference evidence="2 3" key="1">
    <citation type="submission" date="2022-04" db="EMBL/GenBank/DDBJ databases">
        <title>Hymenobacter sp. isolated from the air.</title>
        <authorList>
            <person name="Won M."/>
            <person name="Lee C.-M."/>
            <person name="Woen H.-Y."/>
            <person name="Kwon S.-W."/>
        </authorList>
    </citation>
    <scope>NUCLEOTIDE SEQUENCE [LARGE SCALE GENOMIC DNA]</scope>
    <source>
        <strain evidence="3">5116 S-27</strain>
    </source>
</reference>
<accession>A0ABY4F951</accession>
<keyword evidence="3" id="KW-1185">Reference proteome</keyword>
<evidence type="ECO:0000313" key="3">
    <source>
        <dbReference type="Proteomes" id="UP000831785"/>
    </source>
</evidence>
<proteinExistence type="predicted"/>
<dbReference type="EMBL" id="CP095049">
    <property type="protein sequence ID" value="UOQ53199.1"/>
    <property type="molecule type" value="Genomic_DNA"/>
</dbReference>